<comment type="similarity">
    <text evidence="5">Belongs to the Orn/Lys/Arg decarboxylase class-II family. LysA subfamily.</text>
</comment>
<keyword evidence="4 5" id="KW-0456">Lyase</keyword>
<dbReference type="PROSITE" id="PS00879">
    <property type="entry name" value="ODR_DC_2_2"/>
    <property type="match status" value="1"/>
</dbReference>
<evidence type="ECO:0000256" key="1">
    <source>
        <dbReference type="ARBA" id="ARBA00001933"/>
    </source>
</evidence>
<feature type="binding site" evidence="5">
    <location>
        <position position="343"/>
    </location>
    <ligand>
        <name>substrate</name>
    </ligand>
</feature>
<dbReference type="GO" id="GO:0008836">
    <property type="term" value="F:diaminopimelate decarboxylase activity"/>
    <property type="evidence" value="ECO:0007669"/>
    <property type="project" value="UniProtKB-UniRule"/>
</dbReference>
<dbReference type="InterPro" id="IPR002986">
    <property type="entry name" value="DAP_deCOOHase_LysA"/>
</dbReference>
<feature type="binding site" evidence="5">
    <location>
        <position position="378"/>
    </location>
    <ligand>
        <name>pyridoxal 5'-phosphate</name>
        <dbReference type="ChEBI" id="CHEBI:597326"/>
    </ligand>
</feature>
<dbReference type="InterPro" id="IPR022657">
    <property type="entry name" value="De-COase2_CS"/>
</dbReference>
<comment type="function">
    <text evidence="5">Specifically catalyzes the decarboxylation of meso-diaminopimelate (meso-DAP) to L-lysine.</text>
</comment>
<accession>A0AAV3M4B4</accession>
<dbReference type="GO" id="GO:0030170">
    <property type="term" value="F:pyridoxal phosphate binding"/>
    <property type="evidence" value="ECO:0007669"/>
    <property type="project" value="UniProtKB-UniRule"/>
</dbReference>
<dbReference type="SUPFAM" id="SSF51419">
    <property type="entry name" value="PLP-binding barrel"/>
    <property type="match status" value="1"/>
</dbReference>
<dbReference type="InterPro" id="IPR009006">
    <property type="entry name" value="Ala_racemase/Decarboxylase_C"/>
</dbReference>
<dbReference type="InterPro" id="IPR022644">
    <property type="entry name" value="De-COase2_N"/>
</dbReference>
<proteinExistence type="inferred from homology"/>
<keyword evidence="5 8" id="KW-0457">Lysine biosynthesis</keyword>
<evidence type="ECO:0000256" key="8">
    <source>
        <dbReference type="RuleBase" id="RU003738"/>
    </source>
</evidence>
<evidence type="ECO:0000256" key="6">
    <source>
        <dbReference type="NCBIfam" id="TIGR01048"/>
    </source>
</evidence>
<organism evidence="11 12">
    <name type="scientific">Providencia alcalifaciens 205/92</name>
    <dbReference type="NCBI Taxonomy" id="1256988"/>
    <lineage>
        <taxon>Bacteria</taxon>
        <taxon>Pseudomonadati</taxon>
        <taxon>Pseudomonadota</taxon>
        <taxon>Gammaproteobacteria</taxon>
        <taxon>Enterobacterales</taxon>
        <taxon>Morganellaceae</taxon>
        <taxon>Providencia</taxon>
    </lineage>
</organism>
<dbReference type="PANTHER" id="PTHR43727:SF2">
    <property type="entry name" value="GROUP IV DECARBOXYLASE"/>
    <property type="match status" value="1"/>
</dbReference>
<dbReference type="Pfam" id="PF00278">
    <property type="entry name" value="Orn_DAP_Arg_deC"/>
    <property type="match status" value="1"/>
</dbReference>
<evidence type="ECO:0000256" key="7">
    <source>
        <dbReference type="PIRSR" id="PIRSR600183-50"/>
    </source>
</evidence>
<dbReference type="PRINTS" id="PR01181">
    <property type="entry name" value="DAPDCRBXLASE"/>
</dbReference>
<dbReference type="EC" id="4.1.1.20" evidence="5 6"/>
<comment type="catalytic activity">
    <reaction evidence="5 8">
        <text>meso-2,6-diaminopimelate + H(+) = L-lysine + CO2</text>
        <dbReference type="Rhea" id="RHEA:15101"/>
        <dbReference type="ChEBI" id="CHEBI:15378"/>
        <dbReference type="ChEBI" id="CHEBI:16526"/>
        <dbReference type="ChEBI" id="CHEBI:32551"/>
        <dbReference type="ChEBI" id="CHEBI:57791"/>
        <dbReference type="EC" id="4.1.1.20"/>
    </reaction>
</comment>
<dbReference type="RefSeq" id="WP_036962641.1">
    <property type="nucleotide sequence ID" value="NZ_JALD01000050.1"/>
</dbReference>
<feature type="binding site" evidence="5">
    <location>
        <position position="227"/>
    </location>
    <ligand>
        <name>pyridoxal 5'-phosphate</name>
        <dbReference type="ChEBI" id="CHEBI:597326"/>
    </ligand>
</feature>
<feature type="domain" description="Orn/DAP/Arg decarboxylase 2 C-terminal" evidence="9">
    <location>
        <begin position="32"/>
        <end position="376"/>
    </location>
</feature>
<dbReference type="CDD" id="cd06828">
    <property type="entry name" value="PLPDE_III_DapDC"/>
    <property type="match status" value="1"/>
</dbReference>
<dbReference type="InterPro" id="IPR022643">
    <property type="entry name" value="De-COase2_C"/>
</dbReference>
<dbReference type="SUPFAM" id="SSF50621">
    <property type="entry name" value="Alanine racemase C-terminal domain-like"/>
    <property type="match status" value="1"/>
</dbReference>
<dbReference type="HAMAP" id="MF_02120">
    <property type="entry name" value="LysA"/>
    <property type="match status" value="1"/>
</dbReference>
<feature type="binding site" evidence="5">
    <location>
        <position position="271"/>
    </location>
    <ligand>
        <name>substrate</name>
    </ligand>
</feature>
<dbReference type="PROSITE" id="PS00878">
    <property type="entry name" value="ODR_DC_2_1"/>
    <property type="match status" value="1"/>
</dbReference>
<comment type="caution">
    <text evidence="11">The sequence shown here is derived from an EMBL/GenBank/DDBJ whole genome shotgun (WGS) entry which is preliminary data.</text>
</comment>
<keyword evidence="5" id="KW-0028">Amino-acid biosynthesis</keyword>
<evidence type="ECO:0000256" key="2">
    <source>
        <dbReference type="ARBA" id="ARBA00022793"/>
    </source>
</evidence>
<sequence>MTTFASTTSQYLTPEYLRALPAQFGTPVWVYDSEVIIDRIGQLKVFDTVRFAQKACSNIHILRLMREQGVKVDSVSLGEIERALVAGFQPGREKSEIVFTADVLDPGTLLKVTELDIPVNAGSIDMLQQIGEHKAGHPVWLRINPGFGHGHSQKTNTGGENSKHGIWHQDLPEALAKIQQYNLKLVGIHMHIGSGVDYQHLANVCDSMVELVVSAGVDIEAISAGGGLSTPYREHDEIIDVQHYYSLWDNARQRIEQHLGHHIELEIEPGRYLVAESGVLLAQVRAVKDMGSRHYVLVDSGFNDLMRPAMYGSYHHISVLPADGSSVGHQPLKETIIAGPLCESGDVFTQLEGGMVETRLLPAVNVGDYLVFHDTGAYGASMSSHYNSRPLLPEVLFVDGKPTLIRRRQTIQELLALEL</sequence>
<keyword evidence="3 5" id="KW-0663">Pyridoxal phosphate</keyword>
<dbReference type="GO" id="GO:0009089">
    <property type="term" value="P:lysine biosynthetic process via diaminopimelate"/>
    <property type="evidence" value="ECO:0007669"/>
    <property type="project" value="UniProtKB-UniRule"/>
</dbReference>
<evidence type="ECO:0000259" key="9">
    <source>
        <dbReference type="Pfam" id="PF00278"/>
    </source>
</evidence>
<evidence type="ECO:0000256" key="3">
    <source>
        <dbReference type="ARBA" id="ARBA00022898"/>
    </source>
</evidence>
<feature type="binding site" evidence="5">
    <location>
        <position position="307"/>
    </location>
    <ligand>
        <name>substrate</name>
    </ligand>
</feature>
<dbReference type="PRINTS" id="PR01179">
    <property type="entry name" value="ODADCRBXLASE"/>
</dbReference>
<gene>
    <name evidence="5 11" type="primary">lysA</name>
    <name evidence="11" type="ORF">HMPREF1563_2173</name>
</gene>
<feature type="binding site" evidence="5">
    <location>
        <position position="311"/>
    </location>
    <ligand>
        <name>substrate</name>
    </ligand>
</feature>
<dbReference type="InterPro" id="IPR000183">
    <property type="entry name" value="Orn/DAP/Arg_de-COase"/>
</dbReference>
<comment type="pathway">
    <text evidence="5 8">Amino-acid biosynthesis; L-lysine biosynthesis via DAP pathway; L-lysine from DL-2,6-diaminopimelate: step 1/1.</text>
</comment>
<dbReference type="Gene3D" id="2.40.37.10">
    <property type="entry name" value="Lyase, Ornithine Decarboxylase, Chain A, domain 1"/>
    <property type="match status" value="1"/>
</dbReference>
<evidence type="ECO:0000256" key="5">
    <source>
        <dbReference type="HAMAP-Rule" id="MF_02120"/>
    </source>
</evidence>
<evidence type="ECO:0000313" key="11">
    <source>
        <dbReference type="EMBL" id="EUD10569.1"/>
    </source>
</evidence>
<evidence type="ECO:0000256" key="4">
    <source>
        <dbReference type="ARBA" id="ARBA00023239"/>
    </source>
</evidence>
<comment type="subunit">
    <text evidence="5">Homodimer.</text>
</comment>
<dbReference type="Gene3D" id="3.20.20.10">
    <property type="entry name" value="Alanine racemase"/>
    <property type="match status" value="1"/>
</dbReference>
<feature type="modified residue" description="N6-(pyridoxal phosphate)lysine" evidence="5 7">
    <location>
        <position position="54"/>
    </location>
</feature>
<reference evidence="11 12" key="1">
    <citation type="submission" date="2014-01" db="EMBL/GenBank/DDBJ databases">
        <authorList>
            <person name="Durkin A.S."/>
            <person name="McCorrison J."/>
            <person name="Torralba M."/>
            <person name="Gillis M."/>
            <person name="Haft D.H."/>
            <person name="Methe B."/>
            <person name="Sutton G."/>
            <person name="Nelson K.E."/>
        </authorList>
    </citation>
    <scope>NUCLEOTIDE SEQUENCE [LARGE SCALE GENOMIC DNA]</scope>
    <source>
        <strain evidence="11 12">205/92</strain>
    </source>
</reference>
<dbReference type="PANTHER" id="PTHR43727">
    <property type="entry name" value="DIAMINOPIMELATE DECARBOXYLASE"/>
    <property type="match status" value="1"/>
</dbReference>
<evidence type="ECO:0000313" key="12">
    <source>
        <dbReference type="Proteomes" id="UP000022311"/>
    </source>
</evidence>
<comment type="cofactor">
    <cofactor evidence="1 5 7 8">
        <name>pyridoxal 5'-phosphate</name>
        <dbReference type="ChEBI" id="CHEBI:597326"/>
    </cofactor>
</comment>
<feature type="domain" description="Orn/DAP/Arg decarboxylase 2 N-terminal" evidence="10">
    <location>
        <begin position="48"/>
        <end position="275"/>
    </location>
</feature>
<dbReference type="Proteomes" id="UP000022311">
    <property type="component" value="Unassembled WGS sequence"/>
</dbReference>
<dbReference type="Pfam" id="PF02784">
    <property type="entry name" value="Orn_Arg_deC_N"/>
    <property type="match status" value="1"/>
</dbReference>
<protein>
    <recommendedName>
        <fullName evidence="5 6">Diaminopimelate decarboxylase</fullName>
        <shortName evidence="5">DAP decarboxylase</shortName>
        <shortName evidence="5">DAPDC</shortName>
        <ecNumber evidence="5 6">4.1.1.20</ecNumber>
    </recommendedName>
</protein>
<feature type="active site" description="Proton donor" evidence="7">
    <location>
        <position position="342"/>
    </location>
</feature>
<keyword evidence="2 5" id="KW-0210">Decarboxylase</keyword>
<dbReference type="EMBL" id="JALD01000050">
    <property type="protein sequence ID" value="EUD10569.1"/>
    <property type="molecule type" value="Genomic_DNA"/>
</dbReference>
<evidence type="ECO:0000259" key="10">
    <source>
        <dbReference type="Pfam" id="PF02784"/>
    </source>
</evidence>
<feature type="binding site" evidence="5">
    <location>
        <begin position="268"/>
        <end position="271"/>
    </location>
    <ligand>
        <name>pyridoxal 5'-phosphate</name>
        <dbReference type="ChEBI" id="CHEBI:597326"/>
    </ligand>
</feature>
<dbReference type="AlphaFoldDB" id="A0AAV3M4B4"/>
<dbReference type="InterPro" id="IPR029066">
    <property type="entry name" value="PLP-binding_barrel"/>
</dbReference>
<name>A0AAV3M4B4_9GAMM</name>
<dbReference type="InterPro" id="IPR022653">
    <property type="entry name" value="De-COase2_pyr-phos_BS"/>
</dbReference>
<feature type="binding site" evidence="5">
    <location>
        <position position="378"/>
    </location>
    <ligand>
        <name>substrate</name>
    </ligand>
</feature>
<dbReference type="NCBIfam" id="TIGR01048">
    <property type="entry name" value="lysA"/>
    <property type="match status" value="1"/>
</dbReference>